<keyword evidence="3" id="KW-1185">Reference proteome</keyword>
<keyword evidence="1" id="KW-0812">Transmembrane</keyword>
<keyword evidence="1" id="KW-1133">Transmembrane helix</keyword>
<protein>
    <submittedName>
        <fullName evidence="2">Uncharacterized protein</fullName>
    </submittedName>
</protein>
<proteinExistence type="predicted"/>
<keyword evidence="1" id="KW-0472">Membrane</keyword>
<evidence type="ECO:0000313" key="2">
    <source>
        <dbReference type="EMBL" id="GGY66046.1"/>
    </source>
</evidence>
<dbReference type="Proteomes" id="UP000601597">
    <property type="component" value="Unassembled WGS sequence"/>
</dbReference>
<comment type="caution">
    <text evidence="2">The sequence shown here is derived from an EMBL/GenBank/DDBJ whole genome shotgun (WGS) entry which is preliminary data.</text>
</comment>
<name>A0ABQ3AW72_9GAMM</name>
<evidence type="ECO:0000313" key="3">
    <source>
        <dbReference type="Proteomes" id="UP000601597"/>
    </source>
</evidence>
<evidence type="ECO:0000256" key="1">
    <source>
        <dbReference type="SAM" id="Phobius"/>
    </source>
</evidence>
<reference evidence="3" key="1">
    <citation type="journal article" date="2019" name="Int. J. Syst. Evol. Microbiol.">
        <title>The Global Catalogue of Microorganisms (GCM) 10K type strain sequencing project: providing services to taxonomists for standard genome sequencing and annotation.</title>
        <authorList>
            <consortium name="The Broad Institute Genomics Platform"/>
            <consortium name="The Broad Institute Genome Sequencing Center for Infectious Disease"/>
            <person name="Wu L."/>
            <person name="Ma J."/>
        </authorList>
    </citation>
    <scope>NUCLEOTIDE SEQUENCE [LARGE SCALE GENOMIC DNA]</scope>
    <source>
        <strain evidence="3">KCTC 22280</strain>
    </source>
</reference>
<accession>A0ABQ3AW72</accession>
<dbReference type="EMBL" id="BMXV01000002">
    <property type="protein sequence ID" value="GGY66046.1"/>
    <property type="molecule type" value="Genomic_DNA"/>
</dbReference>
<feature type="transmembrane region" description="Helical" evidence="1">
    <location>
        <begin position="37"/>
        <end position="59"/>
    </location>
</feature>
<dbReference type="RefSeq" id="WP_189574016.1">
    <property type="nucleotide sequence ID" value="NZ_BMXV01000002.1"/>
</dbReference>
<organism evidence="2 3">
    <name type="scientific">Marinobacter zhanjiangensis</name>
    <dbReference type="NCBI Taxonomy" id="578215"/>
    <lineage>
        <taxon>Bacteria</taxon>
        <taxon>Pseudomonadati</taxon>
        <taxon>Pseudomonadota</taxon>
        <taxon>Gammaproteobacteria</taxon>
        <taxon>Pseudomonadales</taxon>
        <taxon>Marinobacteraceae</taxon>
        <taxon>Marinobacter</taxon>
    </lineage>
</organism>
<dbReference type="InterPro" id="IPR029033">
    <property type="entry name" value="His_PPase_superfam"/>
</dbReference>
<sequence>MYSEMTSKALAVWIGILMLAVLNGLLREAILVPNLGAVAGQLLSGIVLSVLILVVAWFSLPWLGAQHTAQLFAIGLGWLALTLVFEFSFGLWQGKSWQTLFDAYRFRDGNIWPVVLAVTAMAPYCAARLRNRHPTDSA</sequence>
<gene>
    <name evidence="2" type="ORF">GCM10007071_11040</name>
</gene>
<feature type="transmembrane region" description="Helical" evidence="1">
    <location>
        <begin position="111"/>
        <end position="129"/>
    </location>
</feature>
<feature type="transmembrane region" description="Helical" evidence="1">
    <location>
        <begin position="71"/>
        <end position="91"/>
    </location>
</feature>
<dbReference type="SUPFAM" id="SSF53254">
    <property type="entry name" value="Phosphoglycerate mutase-like"/>
    <property type="match status" value="1"/>
</dbReference>